<dbReference type="Gene3D" id="3.40.50.1980">
    <property type="entry name" value="Nitrogenase molybdenum iron protein domain"/>
    <property type="match status" value="2"/>
</dbReference>
<gene>
    <name evidence="4" type="ORF">EPA86_09155</name>
</gene>
<evidence type="ECO:0000256" key="2">
    <source>
        <dbReference type="SAM" id="SignalP"/>
    </source>
</evidence>
<dbReference type="PANTHER" id="PTHR30535">
    <property type="entry name" value="VITAMIN B12-BINDING PROTEIN"/>
    <property type="match status" value="1"/>
</dbReference>
<name>A0A502KVP3_9GAMM</name>
<evidence type="ECO:0000256" key="1">
    <source>
        <dbReference type="ARBA" id="ARBA00022729"/>
    </source>
</evidence>
<dbReference type="OrthoDB" id="6495095at2"/>
<keyword evidence="5" id="KW-1185">Reference proteome</keyword>
<dbReference type="GO" id="GO:0071281">
    <property type="term" value="P:cellular response to iron ion"/>
    <property type="evidence" value="ECO:0007669"/>
    <property type="project" value="TreeGrafter"/>
</dbReference>
<comment type="caution">
    <text evidence="4">The sequence shown here is derived from an EMBL/GenBank/DDBJ whole genome shotgun (WGS) entry which is preliminary data.</text>
</comment>
<dbReference type="Pfam" id="PF01497">
    <property type="entry name" value="Peripla_BP_2"/>
    <property type="match status" value="1"/>
</dbReference>
<dbReference type="PANTHER" id="PTHR30535:SF34">
    <property type="entry name" value="MOLYBDATE-BINDING PROTEIN MOLA"/>
    <property type="match status" value="1"/>
</dbReference>
<reference evidence="4 5" key="1">
    <citation type="submission" date="2019-01" db="EMBL/GenBank/DDBJ databases">
        <title>Litorilituus lipolytica sp. nov., isolated from intertidal sand of the Yellow Sea in China.</title>
        <authorList>
            <person name="Liu A."/>
        </authorList>
    </citation>
    <scope>NUCLEOTIDE SEQUENCE [LARGE SCALE GENOMIC DNA]</scope>
    <source>
        <strain evidence="4 5">RZ04</strain>
    </source>
</reference>
<dbReference type="RefSeq" id="WP_140603126.1">
    <property type="nucleotide sequence ID" value="NZ_SAWY01000019.1"/>
</dbReference>
<accession>A0A502KVP3</accession>
<evidence type="ECO:0000313" key="4">
    <source>
        <dbReference type="EMBL" id="TPH15728.1"/>
    </source>
</evidence>
<protein>
    <submittedName>
        <fullName evidence="4">Cobalamin-binding protein</fullName>
    </submittedName>
</protein>
<sequence>MKISLTRWILCGFLLLGSMTVQAEKQRIVALAPHIVEMLFDIGAGKNIVGTVDYADYPEAALKIPRIGGYHGIQIEKVLALKPDLVIVWQSGNKASDIEQMEKMGLNVIYSQPGKIEDVARELIKLGKHTGNEAQAEQVANRYLEKLTALRQQHANIAPMKVFYQLWPEPMRTINKETLINQLIEVCQGQNVFADNPTPYPQIGIENVIVAQPELIILPDEKSNQVQPVIDWQKWQEIPAVKHQRFIRVNADLMHRFSTRMLDGIEDMCKKIDAFR</sequence>
<dbReference type="InterPro" id="IPR054828">
    <property type="entry name" value="Vit_B12_bind_prot"/>
</dbReference>
<dbReference type="NCBIfam" id="NF038402">
    <property type="entry name" value="TroA_like"/>
    <property type="match status" value="1"/>
</dbReference>
<feature type="domain" description="Fe/B12 periplasmic-binding" evidence="3">
    <location>
        <begin position="27"/>
        <end position="276"/>
    </location>
</feature>
<dbReference type="PROSITE" id="PS50983">
    <property type="entry name" value="FE_B12_PBP"/>
    <property type="match status" value="1"/>
</dbReference>
<dbReference type="EMBL" id="SAWY01000019">
    <property type="protein sequence ID" value="TPH15728.1"/>
    <property type="molecule type" value="Genomic_DNA"/>
</dbReference>
<dbReference type="InterPro" id="IPR050902">
    <property type="entry name" value="ABC_Transporter_SBP"/>
</dbReference>
<organism evidence="4 5">
    <name type="scientific">Litorilituus lipolyticus</name>
    <dbReference type="NCBI Taxonomy" id="2491017"/>
    <lineage>
        <taxon>Bacteria</taxon>
        <taxon>Pseudomonadati</taxon>
        <taxon>Pseudomonadota</taxon>
        <taxon>Gammaproteobacteria</taxon>
        <taxon>Alteromonadales</taxon>
        <taxon>Colwelliaceae</taxon>
        <taxon>Litorilituus</taxon>
    </lineage>
</organism>
<evidence type="ECO:0000313" key="5">
    <source>
        <dbReference type="Proteomes" id="UP000315303"/>
    </source>
</evidence>
<dbReference type="Proteomes" id="UP000315303">
    <property type="component" value="Unassembled WGS sequence"/>
</dbReference>
<dbReference type="AlphaFoldDB" id="A0A502KVP3"/>
<dbReference type="CDD" id="cd01144">
    <property type="entry name" value="BtuF"/>
    <property type="match status" value="1"/>
</dbReference>
<feature type="chain" id="PRO_5021356505" evidence="2">
    <location>
        <begin position="24"/>
        <end position="276"/>
    </location>
</feature>
<feature type="signal peptide" evidence="2">
    <location>
        <begin position="1"/>
        <end position="23"/>
    </location>
</feature>
<proteinExistence type="predicted"/>
<dbReference type="SUPFAM" id="SSF53807">
    <property type="entry name" value="Helical backbone' metal receptor"/>
    <property type="match status" value="1"/>
</dbReference>
<keyword evidence="1 2" id="KW-0732">Signal</keyword>
<dbReference type="InterPro" id="IPR002491">
    <property type="entry name" value="ABC_transptr_periplasmic_BD"/>
</dbReference>
<evidence type="ECO:0000259" key="3">
    <source>
        <dbReference type="PROSITE" id="PS50983"/>
    </source>
</evidence>